<evidence type="ECO:0000256" key="4">
    <source>
        <dbReference type="ARBA" id="ARBA00022729"/>
    </source>
</evidence>
<dbReference type="AlphaFoldDB" id="A0A6G1PF56"/>
<evidence type="ECO:0000256" key="8">
    <source>
        <dbReference type="ARBA" id="ARBA00023288"/>
    </source>
</evidence>
<keyword evidence="6" id="KW-1015">Disulfide bond</keyword>
<dbReference type="InterPro" id="IPR046354">
    <property type="entry name" value="SPACA4/Bouncer"/>
</dbReference>
<sequence>MFWELFESRKMGSQTKTRLNLHLLRPHWVLTAILLATVPVLPAPLWHSLSCYFCPPQVKEKSCPNITSECLPNQLCFSSRYHHGPDHVLSAQGCMDKNLCASNKTLSYRGVKYSVRDTCCCKDYCNEPPKSDANTGKTEEDQDLCKNYTSSRISTSPAAASNL</sequence>
<dbReference type="GO" id="GO:0035036">
    <property type="term" value="P:sperm-egg recognition"/>
    <property type="evidence" value="ECO:0007669"/>
    <property type="project" value="TreeGrafter"/>
</dbReference>
<dbReference type="GO" id="GO:0005886">
    <property type="term" value="C:plasma membrane"/>
    <property type="evidence" value="ECO:0007669"/>
    <property type="project" value="UniProtKB-SubCell"/>
</dbReference>
<keyword evidence="3" id="KW-0336">GPI-anchor</keyword>
<evidence type="ECO:0000256" key="9">
    <source>
        <dbReference type="ARBA" id="ARBA00029446"/>
    </source>
</evidence>
<dbReference type="InterPro" id="IPR016054">
    <property type="entry name" value="LY6_UPA_recep-like"/>
</dbReference>
<accession>A0A6G1PF56</accession>
<evidence type="ECO:0000256" key="6">
    <source>
        <dbReference type="ARBA" id="ARBA00023157"/>
    </source>
</evidence>
<feature type="domain" description="UPAR/Ly6" evidence="10">
    <location>
        <begin position="47"/>
        <end position="128"/>
    </location>
</feature>
<comment type="subcellular location">
    <subcellularLocation>
        <location evidence="1">Cell membrane</location>
        <topology evidence="1">Lipid-anchor</topology>
        <topology evidence="1">GPI-anchor</topology>
    </subcellularLocation>
</comment>
<proteinExistence type="inferred from homology"/>
<dbReference type="Proteomes" id="UP000503349">
    <property type="component" value="Chromosome 4"/>
</dbReference>
<dbReference type="GO" id="GO:0098552">
    <property type="term" value="C:side of membrane"/>
    <property type="evidence" value="ECO:0007669"/>
    <property type="project" value="UniProtKB-KW"/>
</dbReference>
<dbReference type="CDD" id="cd23597">
    <property type="entry name" value="TFP_LU_ECD_Bncr"/>
    <property type="match status" value="1"/>
</dbReference>
<evidence type="ECO:0000256" key="5">
    <source>
        <dbReference type="ARBA" id="ARBA00023136"/>
    </source>
</evidence>
<dbReference type="Pfam" id="PF00021">
    <property type="entry name" value="UPAR_LY6"/>
    <property type="match status" value="1"/>
</dbReference>
<dbReference type="InterPro" id="IPR045860">
    <property type="entry name" value="Snake_toxin-like_sf"/>
</dbReference>
<dbReference type="PANTHER" id="PTHR47613">
    <property type="entry name" value="SPERM ACROSOME MEMBRANE-ASSOCIATED PROTEIN 4"/>
    <property type="match status" value="1"/>
</dbReference>
<keyword evidence="8" id="KW-0449">Lipoprotein</keyword>
<keyword evidence="7" id="KW-0325">Glycoprotein</keyword>
<evidence type="ECO:0000256" key="7">
    <source>
        <dbReference type="ARBA" id="ARBA00023180"/>
    </source>
</evidence>
<evidence type="ECO:0000259" key="10">
    <source>
        <dbReference type="Pfam" id="PF00021"/>
    </source>
</evidence>
<reference evidence="11 12" key="1">
    <citation type="submission" date="2019-02" db="EMBL/GenBank/DDBJ databases">
        <title>Opniocepnalus argus genome.</title>
        <authorList>
            <person name="Zhou C."/>
            <person name="Xiao S."/>
        </authorList>
    </citation>
    <scope>NUCLEOTIDE SEQUENCE [LARGE SCALE GENOMIC DNA]</scope>
    <source>
        <strain evidence="11">OARG1902GOOAL</strain>
        <tissue evidence="11">Muscle</tissue>
    </source>
</reference>
<keyword evidence="4" id="KW-0732">Signal</keyword>
<comment type="similarity">
    <text evidence="9">Belongs to the SPACA4/bouncer family.</text>
</comment>
<reference evidence="12" key="2">
    <citation type="submission" date="2019-02" db="EMBL/GenBank/DDBJ databases">
        <title>Opniocepnalus argus Var Kimnra genome.</title>
        <authorList>
            <person name="Zhou C."/>
            <person name="Xiao S."/>
        </authorList>
    </citation>
    <scope>NUCLEOTIDE SEQUENCE [LARGE SCALE GENOMIC DNA]</scope>
</reference>
<evidence type="ECO:0000256" key="2">
    <source>
        <dbReference type="ARBA" id="ARBA00022475"/>
    </source>
</evidence>
<dbReference type="Gene3D" id="2.10.60.10">
    <property type="entry name" value="CD59"/>
    <property type="match status" value="1"/>
</dbReference>
<evidence type="ECO:0000313" key="12">
    <source>
        <dbReference type="Proteomes" id="UP000503349"/>
    </source>
</evidence>
<organism evidence="11 12">
    <name type="scientific">Channa argus</name>
    <name type="common">Northern snakehead</name>
    <name type="synonym">Ophicephalus argus</name>
    <dbReference type="NCBI Taxonomy" id="215402"/>
    <lineage>
        <taxon>Eukaryota</taxon>
        <taxon>Metazoa</taxon>
        <taxon>Chordata</taxon>
        <taxon>Craniata</taxon>
        <taxon>Vertebrata</taxon>
        <taxon>Euteleostomi</taxon>
        <taxon>Actinopterygii</taxon>
        <taxon>Neopterygii</taxon>
        <taxon>Teleostei</taxon>
        <taxon>Neoteleostei</taxon>
        <taxon>Acanthomorphata</taxon>
        <taxon>Anabantaria</taxon>
        <taxon>Anabantiformes</taxon>
        <taxon>Channoidei</taxon>
        <taxon>Channidae</taxon>
        <taxon>Channa</taxon>
    </lineage>
</organism>
<dbReference type="SUPFAM" id="SSF57302">
    <property type="entry name" value="Snake toxin-like"/>
    <property type="match status" value="1"/>
</dbReference>
<dbReference type="EMBL" id="CM015715">
    <property type="protein sequence ID" value="KAF3688666.1"/>
    <property type="molecule type" value="Genomic_DNA"/>
</dbReference>
<protein>
    <submittedName>
        <fullName evidence="11">Sperm acrosome membrane-associated protein 4</fullName>
    </submittedName>
</protein>
<evidence type="ECO:0000256" key="1">
    <source>
        <dbReference type="ARBA" id="ARBA00004609"/>
    </source>
</evidence>
<evidence type="ECO:0000256" key="3">
    <source>
        <dbReference type="ARBA" id="ARBA00022622"/>
    </source>
</evidence>
<evidence type="ECO:0000313" key="11">
    <source>
        <dbReference type="EMBL" id="KAF3688666.1"/>
    </source>
</evidence>
<keyword evidence="12" id="KW-1185">Reference proteome</keyword>
<keyword evidence="2" id="KW-1003">Cell membrane</keyword>
<name>A0A6G1PF56_CHAAH</name>
<keyword evidence="5" id="KW-0472">Membrane</keyword>
<gene>
    <name evidence="11" type="ORF">EXN66_Car004338</name>
</gene>
<dbReference type="PANTHER" id="PTHR47613:SF1">
    <property type="entry name" value="SPERM ACROSOME MEMBRANE-ASSOCIATED PROTEIN 4"/>
    <property type="match status" value="1"/>
</dbReference>